<name>A0ABP4LG46_9ACTN</name>
<evidence type="ECO:0000313" key="3">
    <source>
        <dbReference type="Proteomes" id="UP001501470"/>
    </source>
</evidence>
<proteinExistence type="predicted"/>
<dbReference type="Proteomes" id="UP001501470">
    <property type="component" value="Unassembled WGS sequence"/>
</dbReference>
<keyword evidence="1" id="KW-0472">Membrane</keyword>
<accession>A0ABP4LG46</accession>
<gene>
    <name evidence="2" type="ORF">GCM10009827_041730</name>
</gene>
<feature type="transmembrane region" description="Helical" evidence="1">
    <location>
        <begin position="60"/>
        <end position="81"/>
    </location>
</feature>
<reference evidence="3" key="1">
    <citation type="journal article" date="2019" name="Int. J. Syst. Evol. Microbiol.">
        <title>The Global Catalogue of Microorganisms (GCM) 10K type strain sequencing project: providing services to taxonomists for standard genome sequencing and annotation.</title>
        <authorList>
            <consortium name="The Broad Institute Genomics Platform"/>
            <consortium name="The Broad Institute Genome Sequencing Center for Infectious Disease"/>
            <person name="Wu L."/>
            <person name="Ma J."/>
        </authorList>
    </citation>
    <scope>NUCLEOTIDE SEQUENCE [LARGE SCALE GENOMIC DNA]</scope>
    <source>
        <strain evidence="3">JCM 15933</strain>
    </source>
</reference>
<dbReference type="EMBL" id="BAAAQD010000008">
    <property type="protein sequence ID" value="GAA1521512.1"/>
    <property type="molecule type" value="Genomic_DNA"/>
</dbReference>
<evidence type="ECO:0000313" key="2">
    <source>
        <dbReference type="EMBL" id="GAA1521512.1"/>
    </source>
</evidence>
<protein>
    <submittedName>
        <fullName evidence="2">Uncharacterized protein</fullName>
    </submittedName>
</protein>
<sequence>MTESATIRHVRPLSEGQVIGILSAMPDERIDPSQNTQAFQAWVDNSNNEPAQPAATGSKVGLIVAGAVVAVVVIVVVVFALL</sequence>
<keyword evidence="3" id="KW-1185">Reference proteome</keyword>
<comment type="caution">
    <text evidence="2">The sequence shown here is derived from an EMBL/GenBank/DDBJ whole genome shotgun (WGS) entry which is preliminary data.</text>
</comment>
<keyword evidence="1" id="KW-1133">Transmembrane helix</keyword>
<keyword evidence="1" id="KW-0812">Transmembrane</keyword>
<evidence type="ECO:0000256" key="1">
    <source>
        <dbReference type="SAM" id="Phobius"/>
    </source>
</evidence>
<organism evidence="2 3">
    <name type="scientific">Dactylosporangium maewongense</name>
    <dbReference type="NCBI Taxonomy" id="634393"/>
    <lineage>
        <taxon>Bacteria</taxon>
        <taxon>Bacillati</taxon>
        <taxon>Actinomycetota</taxon>
        <taxon>Actinomycetes</taxon>
        <taxon>Micromonosporales</taxon>
        <taxon>Micromonosporaceae</taxon>
        <taxon>Dactylosporangium</taxon>
    </lineage>
</organism>